<reference evidence="2" key="1">
    <citation type="submission" date="2021-02" db="EMBL/GenBank/DDBJ databases">
        <authorList>
            <person name="Dougan E. K."/>
            <person name="Rhodes N."/>
            <person name="Thang M."/>
            <person name="Chan C."/>
        </authorList>
    </citation>
    <scope>NUCLEOTIDE SEQUENCE</scope>
</reference>
<dbReference type="EMBL" id="CAJNNW010027546">
    <property type="protein sequence ID" value="CAE8691918.1"/>
    <property type="molecule type" value="Genomic_DNA"/>
</dbReference>
<accession>A0A813K272</accession>
<protein>
    <recommendedName>
        <fullName evidence="4">SMODS and SLOG-associating 2TM effector domain-containing protein</fullName>
    </recommendedName>
</protein>
<keyword evidence="1" id="KW-1133">Transmembrane helix</keyword>
<name>A0A813K272_POLGL</name>
<evidence type="ECO:0000256" key="1">
    <source>
        <dbReference type="SAM" id="Phobius"/>
    </source>
</evidence>
<evidence type="ECO:0000313" key="3">
    <source>
        <dbReference type="Proteomes" id="UP000626109"/>
    </source>
</evidence>
<evidence type="ECO:0008006" key="4">
    <source>
        <dbReference type="Google" id="ProtNLM"/>
    </source>
</evidence>
<comment type="caution">
    <text evidence="2">The sequence shown here is derived from an EMBL/GenBank/DDBJ whole genome shotgun (WGS) entry which is preliminary data.</text>
</comment>
<organism evidence="2 3">
    <name type="scientific">Polarella glacialis</name>
    <name type="common">Dinoflagellate</name>
    <dbReference type="NCBI Taxonomy" id="89957"/>
    <lineage>
        <taxon>Eukaryota</taxon>
        <taxon>Sar</taxon>
        <taxon>Alveolata</taxon>
        <taxon>Dinophyceae</taxon>
        <taxon>Suessiales</taxon>
        <taxon>Suessiaceae</taxon>
        <taxon>Polarella</taxon>
    </lineage>
</organism>
<evidence type="ECO:0000313" key="2">
    <source>
        <dbReference type="EMBL" id="CAE8691918.1"/>
    </source>
</evidence>
<sequence>MGLDSVKIIREDASRPKSVPKPFVREDVHLMQIRHQAGVDLAKALMSEQIKNLDLQRTFFKHKCSMHTMAFDRYWRYYHSLAVPALIISILIAAVSALEPESVVVVTVLSSINTCILALLQMLEYQTAKNAHLSAAKLFDKLRDQANNVDMQIRRKFDSCMDLECDSCMDLDSSKWKEVLEETRRIVEDFSKDSETKTSELAYTLPPLPVDIQEKILQRFLESKLKDDTDHNREVERGALASFETPRRQQIYNREVEREVLASFADQGRMSAVARIKVQPGKTAALGSSVSTRGQSLIKKRKKQHRQQQQQRPTLYDGLVYTKKGTQVGMGSFHFESESDCCICFEGVPEDDDSWKLEVSRPPDCLEASLQPLPSRMEFVNASFDAHTRLFRGDIVWSRDGHTFRGAEWQRYEIIFSLDKRTASLGVLYMYPDCSQHTEFQELIRCTQFQCGHVEVEQSKSLQDQGSDPGISVQSKLEKMQLAQAIHYHTLGALRSVWRGWCSAALQDHGSGPGISVKSMVLE</sequence>
<keyword evidence="1" id="KW-0812">Transmembrane</keyword>
<dbReference type="AlphaFoldDB" id="A0A813K272"/>
<dbReference type="Proteomes" id="UP000626109">
    <property type="component" value="Unassembled WGS sequence"/>
</dbReference>
<feature type="transmembrane region" description="Helical" evidence="1">
    <location>
        <begin position="77"/>
        <end position="97"/>
    </location>
</feature>
<proteinExistence type="predicted"/>
<gene>
    <name evidence="2" type="ORF">PGLA2088_LOCUS27646</name>
</gene>
<keyword evidence="1" id="KW-0472">Membrane</keyword>